<name>A0A2L2X9Z5_9FIRM</name>
<proteinExistence type="predicted"/>
<dbReference type="RefSeq" id="WP_104371422.1">
    <property type="nucleotide sequence ID" value="NZ_BFAV01000071.1"/>
</dbReference>
<evidence type="ECO:0000313" key="1">
    <source>
        <dbReference type="EMBL" id="GBF32968.1"/>
    </source>
</evidence>
<reference evidence="2" key="1">
    <citation type="submission" date="2018-02" db="EMBL/GenBank/DDBJ databases">
        <title>Genome sequence of Desulfocucumis palustris strain NAW-5.</title>
        <authorList>
            <person name="Watanabe M."/>
            <person name="Kojima H."/>
            <person name="Fukui M."/>
        </authorList>
    </citation>
    <scope>NUCLEOTIDE SEQUENCE [LARGE SCALE GENOMIC DNA]</scope>
    <source>
        <strain evidence="2">NAW-5</strain>
    </source>
</reference>
<evidence type="ECO:0000313" key="2">
    <source>
        <dbReference type="Proteomes" id="UP000239549"/>
    </source>
</evidence>
<protein>
    <submittedName>
        <fullName evidence="1">Uncharacterized protein</fullName>
    </submittedName>
</protein>
<keyword evidence="2" id="KW-1185">Reference proteome</keyword>
<sequence>MDKAVSNYPRIKCVNTIYAVKKSRLDTFYEMLHIKKAREEAIFSKGKVYPYRRGIHGLFILGDDDRWWFVNDNSLVNNFLLDYNNA</sequence>
<dbReference type="AlphaFoldDB" id="A0A2L2X9Z5"/>
<dbReference type="Proteomes" id="UP000239549">
    <property type="component" value="Unassembled WGS sequence"/>
</dbReference>
<dbReference type="EMBL" id="BFAV01000071">
    <property type="protein sequence ID" value="GBF32968.1"/>
    <property type="molecule type" value="Genomic_DNA"/>
</dbReference>
<comment type="caution">
    <text evidence="1">The sequence shown here is derived from an EMBL/GenBank/DDBJ whole genome shotgun (WGS) entry which is preliminary data.</text>
</comment>
<accession>A0A2L2X9Z5</accession>
<gene>
    <name evidence="1" type="ORF">DCCM_2065</name>
</gene>
<organism evidence="1 2">
    <name type="scientific">Desulfocucumis palustris</name>
    <dbReference type="NCBI Taxonomy" id="1898651"/>
    <lineage>
        <taxon>Bacteria</taxon>
        <taxon>Bacillati</taxon>
        <taxon>Bacillota</taxon>
        <taxon>Clostridia</taxon>
        <taxon>Eubacteriales</taxon>
        <taxon>Desulfocucumaceae</taxon>
        <taxon>Desulfocucumis</taxon>
    </lineage>
</organism>